<evidence type="ECO:0000256" key="1">
    <source>
        <dbReference type="ARBA" id="ARBA00005995"/>
    </source>
</evidence>
<protein>
    <submittedName>
        <fullName evidence="3">Monoamine oxidase</fullName>
        <ecNumber evidence="3">1.4.3.4</ecNumber>
    </submittedName>
</protein>
<dbReference type="SUPFAM" id="SSF51905">
    <property type="entry name" value="FAD/NAD(P)-binding domain"/>
    <property type="match status" value="1"/>
</dbReference>
<gene>
    <name evidence="3" type="ORF">JOE61_000460</name>
</gene>
<comment type="similarity">
    <text evidence="1">Belongs to the flavin monoamine oxidase family.</text>
</comment>
<dbReference type="PANTHER" id="PTHR43563:SF1">
    <property type="entry name" value="AMINE OXIDASE [FLAVIN-CONTAINING] B"/>
    <property type="match status" value="1"/>
</dbReference>
<dbReference type="InterPro" id="IPR050703">
    <property type="entry name" value="Flavin_MAO"/>
</dbReference>
<keyword evidence="4" id="KW-1185">Reference proteome</keyword>
<evidence type="ECO:0000259" key="2">
    <source>
        <dbReference type="Pfam" id="PF01593"/>
    </source>
</evidence>
<dbReference type="InterPro" id="IPR036188">
    <property type="entry name" value="FAD/NAD-bd_sf"/>
</dbReference>
<evidence type="ECO:0000313" key="3">
    <source>
        <dbReference type="EMBL" id="MBM7506646.1"/>
    </source>
</evidence>
<dbReference type="Pfam" id="PF01593">
    <property type="entry name" value="Amino_oxidase"/>
    <property type="match status" value="2"/>
</dbReference>
<comment type="caution">
    <text evidence="3">The sequence shown here is derived from an EMBL/GenBank/DDBJ whole genome shotgun (WGS) entry which is preliminary data.</text>
</comment>
<dbReference type="EC" id="1.4.3.4" evidence="3"/>
<dbReference type="GO" id="GO:0097621">
    <property type="term" value="F:monoamine oxidase activity"/>
    <property type="evidence" value="ECO:0007669"/>
    <property type="project" value="UniProtKB-EC"/>
</dbReference>
<evidence type="ECO:0000313" key="4">
    <source>
        <dbReference type="Proteomes" id="UP000732378"/>
    </source>
</evidence>
<dbReference type="PANTHER" id="PTHR43563">
    <property type="entry name" value="AMINE OXIDASE"/>
    <property type="match status" value="1"/>
</dbReference>
<organism evidence="3 4">
    <name type="scientific">Nocardioides salarius</name>
    <dbReference type="NCBI Taxonomy" id="374513"/>
    <lineage>
        <taxon>Bacteria</taxon>
        <taxon>Bacillati</taxon>
        <taxon>Actinomycetota</taxon>
        <taxon>Actinomycetes</taxon>
        <taxon>Propionibacteriales</taxon>
        <taxon>Nocardioidaceae</taxon>
        <taxon>Nocardioides</taxon>
    </lineage>
</organism>
<dbReference type="Gene3D" id="3.50.50.60">
    <property type="entry name" value="FAD/NAD(P)-binding domain"/>
    <property type="match status" value="2"/>
</dbReference>
<dbReference type="InterPro" id="IPR002937">
    <property type="entry name" value="Amino_oxidase"/>
</dbReference>
<proteinExistence type="inferred from homology"/>
<dbReference type="Proteomes" id="UP000732378">
    <property type="component" value="Unassembled WGS sequence"/>
</dbReference>
<dbReference type="RefSeq" id="WP_193669235.1">
    <property type="nucleotide sequence ID" value="NZ_JACDTV010000008.1"/>
</dbReference>
<name>A0ABS2M626_9ACTN</name>
<feature type="domain" description="Amine oxidase" evidence="2">
    <location>
        <begin position="22"/>
        <end position="111"/>
    </location>
</feature>
<sequence>MDEADVAARVDVVDVVVVGAGIGGLAAADALVGAGRDVVVLEARSRTGGRLLSTPDGLDLGATWCWDGEQRVLALARRLGVTTYAQHLAGDTVVEDLNGVQRHPGNLIDAPAHRYTGGAAALTDALAAGLPPGCLLLEHPVRRLASAPGGRLEVEACGRRWHARHVVLALPPSVAVDTVELPAELPAELVRVAGAVPTWMGQVAKVVAVYDTPFWREAGLAGAGASRLGPVQELHDMSGPGGVPAAVLGFAPSALVGADAEERVRAQLGRLLGPRGAEPRSLTVTDWSSEAWTSPADAASRPGDHSLYGHPLLRAPALGGRLHWASTETAGAFAGHVEGALLAAERAAAAVAGAS</sequence>
<dbReference type="SUPFAM" id="SSF54373">
    <property type="entry name" value="FAD-linked reductases, C-terminal domain"/>
    <property type="match status" value="1"/>
</dbReference>
<accession>A0ABS2M626</accession>
<keyword evidence="3" id="KW-0560">Oxidoreductase</keyword>
<dbReference type="EMBL" id="JAFBBZ010000001">
    <property type="protein sequence ID" value="MBM7506646.1"/>
    <property type="molecule type" value="Genomic_DNA"/>
</dbReference>
<reference evidence="3 4" key="1">
    <citation type="submission" date="2021-01" db="EMBL/GenBank/DDBJ databases">
        <title>Sequencing the genomes of 1000 actinobacteria strains.</title>
        <authorList>
            <person name="Klenk H.-P."/>
        </authorList>
    </citation>
    <scope>NUCLEOTIDE SEQUENCE [LARGE SCALE GENOMIC DNA]</scope>
    <source>
        <strain evidence="3 4">DSM 18239</strain>
    </source>
</reference>
<feature type="domain" description="Amine oxidase" evidence="2">
    <location>
        <begin position="116"/>
        <end position="351"/>
    </location>
</feature>